<gene>
    <name evidence="1" type="ORF">Q9L42_009865</name>
</gene>
<name>A0AAU7NZN2_9GAMM</name>
<proteinExistence type="predicted"/>
<dbReference type="KEGG" id="mech:Q9L42_009865"/>
<dbReference type="RefSeq" id="WP_305908604.1">
    <property type="nucleotide sequence ID" value="NZ_CP157743.1"/>
</dbReference>
<sequence length="162" mass="18163">MLIFLLASNIAGAAPRIAILEFELNDITSLPNTPKERIRTASFRPLLEQALLQLGDYEIISISHTEQATANSSFGYLFRFDDLAADLSKRHGADWVIVSQHSKPSFLFSYLMAHLIRVKDRTLAADYAIELKGNHEKVSLHGTKALANKIHDFIDKQKTESP</sequence>
<dbReference type="Proteomes" id="UP001225378">
    <property type="component" value="Chromosome"/>
</dbReference>
<evidence type="ECO:0000313" key="1">
    <source>
        <dbReference type="EMBL" id="XBS22413.1"/>
    </source>
</evidence>
<keyword evidence="2" id="KW-1185">Reference proteome</keyword>
<reference evidence="1 2" key="1">
    <citation type="journal article" date="2024" name="Microbiology">
        <title>Methylomarinum rosea sp. nov., a novel halophilic methanotrophic bacterium from the hypersaline Lake Elton.</title>
        <authorList>
            <person name="Suleimanov R.Z."/>
            <person name="Oshkin I.Y."/>
            <person name="Danilova O.V."/>
            <person name="Suzina N.E."/>
            <person name="Dedysh S.N."/>
        </authorList>
    </citation>
    <scope>NUCLEOTIDE SEQUENCE [LARGE SCALE GENOMIC DNA]</scope>
    <source>
        <strain evidence="1 2">Ch1-1</strain>
    </source>
</reference>
<dbReference type="InterPro" id="IPR021698">
    <property type="entry name" value="DUF3280"/>
</dbReference>
<dbReference type="Pfam" id="PF11684">
    <property type="entry name" value="DUF3280"/>
    <property type="match status" value="1"/>
</dbReference>
<protein>
    <submittedName>
        <fullName evidence="1">DUF2380 domain-containing protein</fullName>
    </submittedName>
</protein>
<dbReference type="EMBL" id="CP157743">
    <property type="protein sequence ID" value="XBS22413.1"/>
    <property type="molecule type" value="Genomic_DNA"/>
</dbReference>
<organism evidence="1 2">
    <name type="scientific">Methylomarinum roseum</name>
    <dbReference type="NCBI Taxonomy" id="3067653"/>
    <lineage>
        <taxon>Bacteria</taxon>
        <taxon>Pseudomonadati</taxon>
        <taxon>Pseudomonadota</taxon>
        <taxon>Gammaproteobacteria</taxon>
        <taxon>Methylococcales</taxon>
        <taxon>Methylococcaceae</taxon>
        <taxon>Methylomarinum</taxon>
    </lineage>
</organism>
<dbReference type="AlphaFoldDB" id="A0AAU7NZN2"/>
<evidence type="ECO:0000313" key="2">
    <source>
        <dbReference type="Proteomes" id="UP001225378"/>
    </source>
</evidence>
<accession>A0AAU7NZN2</accession>